<sequence>MGSFFSDIVHGRRKHRLWNTVYISCAVDALRAKGVEISEE</sequence>
<evidence type="ECO:0000313" key="1">
    <source>
        <dbReference type="EMBL" id="ERI10357.1"/>
    </source>
</evidence>
<accession>U1YE47</accession>
<evidence type="ECO:0000313" key="2">
    <source>
        <dbReference type="Proteomes" id="UP000016511"/>
    </source>
</evidence>
<comment type="caution">
    <text evidence="1">The sequence shown here is derived from an EMBL/GenBank/DDBJ whole genome shotgun (WGS) entry which is preliminary data.</text>
</comment>
<dbReference type="HOGENOM" id="CLU_3284047_0_0_9"/>
<dbReference type="AlphaFoldDB" id="U1YE47"/>
<dbReference type="STRING" id="649747.HMPREF0083_01551"/>
<proteinExistence type="predicted"/>
<reference evidence="1 2" key="1">
    <citation type="submission" date="2013-08" db="EMBL/GenBank/DDBJ databases">
        <authorList>
            <person name="Weinstock G."/>
            <person name="Sodergren E."/>
            <person name="Wylie T."/>
            <person name="Fulton L."/>
            <person name="Fulton R."/>
            <person name="Fronick C."/>
            <person name="O'Laughlin M."/>
            <person name="Godfrey J."/>
            <person name="Miner T."/>
            <person name="Herter B."/>
            <person name="Appelbaum E."/>
            <person name="Cordes M."/>
            <person name="Lek S."/>
            <person name="Wollam A."/>
            <person name="Pepin K.H."/>
            <person name="Palsikar V.B."/>
            <person name="Mitreva M."/>
            <person name="Wilson R.K."/>
        </authorList>
    </citation>
    <scope>NUCLEOTIDE SEQUENCE [LARGE SCALE GENOMIC DNA]</scope>
    <source>
        <strain evidence="1 2">ATCC 12856</strain>
    </source>
</reference>
<gene>
    <name evidence="1" type="ORF">HMPREF0083_01551</name>
</gene>
<keyword evidence="2" id="KW-1185">Reference proteome</keyword>
<name>U1YE47_ANEAE</name>
<protein>
    <submittedName>
        <fullName evidence="1">Uncharacterized protein</fullName>
    </submittedName>
</protein>
<dbReference type="EMBL" id="AWSJ01000103">
    <property type="protein sequence ID" value="ERI10357.1"/>
    <property type="molecule type" value="Genomic_DNA"/>
</dbReference>
<organism evidence="1 2">
    <name type="scientific">Aneurinibacillus aneurinilyticus ATCC 12856</name>
    <dbReference type="NCBI Taxonomy" id="649747"/>
    <lineage>
        <taxon>Bacteria</taxon>
        <taxon>Bacillati</taxon>
        <taxon>Bacillota</taxon>
        <taxon>Bacilli</taxon>
        <taxon>Bacillales</taxon>
        <taxon>Paenibacillaceae</taxon>
        <taxon>Aneurinibacillus group</taxon>
        <taxon>Aneurinibacillus</taxon>
    </lineage>
</organism>
<dbReference type="Proteomes" id="UP000016511">
    <property type="component" value="Unassembled WGS sequence"/>
</dbReference>